<dbReference type="InterPro" id="IPR017871">
    <property type="entry name" value="ABC_transporter-like_CS"/>
</dbReference>
<dbReference type="InterPro" id="IPR051120">
    <property type="entry name" value="ABC_AA/LPS_Transport"/>
</dbReference>
<keyword evidence="1" id="KW-0813">Transport</keyword>
<dbReference type="InterPro" id="IPR003593">
    <property type="entry name" value="AAA+_ATPase"/>
</dbReference>
<dbReference type="Proteomes" id="UP001595912">
    <property type="component" value="Unassembled WGS sequence"/>
</dbReference>
<keyword evidence="6" id="KW-1185">Reference proteome</keyword>
<organism evidence="5 6">
    <name type="scientific">Dactylosporangium cerinum</name>
    <dbReference type="NCBI Taxonomy" id="1434730"/>
    <lineage>
        <taxon>Bacteria</taxon>
        <taxon>Bacillati</taxon>
        <taxon>Actinomycetota</taxon>
        <taxon>Actinomycetes</taxon>
        <taxon>Micromonosporales</taxon>
        <taxon>Micromonosporaceae</taxon>
        <taxon>Dactylosporangium</taxon>
    </lineage>
</organism>
<dbReference type="PANTHER" id="PTHR45772">
    <property type="entry name" value="CONSERVED COMPONENT OF ABC TRANSPORTER FOR NATURAL AMINO ACIDS-RELATED"/>
    <property type="match status" value="1"/>
</dbReference>
<feature type="domain" description="ABC transporter" evidence="4">
    <location>
        <begin position="10"/>
        <end position="249"/>
    </location>
</feature>
<name>A0ABV9W9I5_9ACTN</name>
<dbReference type="InterPro" id="IPR027417">
    <property type="entry name" value="P-loop_NTPase"/>
</dbReference>
<dbReference type="InterPro" id="IPR032823">
    <property type="entry name" value="BCA_ABC_TP_C"/>
</dbReference>
<dbReference type="Pfam" id="PF12399">
    <property type="entry name" value="BCA_ABC_TP_C"/>
    <property type="match status" value="1"/>
</dbReference>
<dbReference type="PANTHER" id="PTHR45772:SF9">
    <property type="entry name" value="CONSERVED COMPONENT OF ABC TRANSPORTER FOR NATURAL AMINO ACIDS"/>
    <property type="match status" value="1"/>
</dbReference>
<accession>A0ABV9W9I5</accession>
<protein>
    <submittedName>
        <fullName evidence="5">ABC transporter ATP-binding protein</fullName>
    </submittedName>
</protein>
<gene>
    <name evidence="5" type="ORF">ACFPIJ_47085</name>
</gene>
<keyword evidence="3 5" id="KW-0067">ATP-binding</keyword>
<dbReference type="EMBL" id="JBHSIU010000071">
    <property type="protein sequence ID" value="MFC5005385.1"/>
    <property type="molecule type" value="Genomic_DNA"/>
</dbReference>
<evidence type="ECO:0000259" key="4">
    <source>
        <dbReference type="PROSITE" id="PS50893"/>
    </source>
</evidence>
<dbReference type="GO" id="GO:0005524">
    <property type="term" value="F:ATP binding"/>
    <property type="evidence" value="ECO:0007669"/>
    <property type="project" value="UniProtKB-KW"/>
</dbReference>
<comment type="caution">
    <text evidence="5">The sequence shown here is derived from an EMBL/GenBank/DDBJ whole genome shotgun (WGS) entry which is preliminary data.</text>
</comment>
<dbReference type="SMART" id="SM00382">
    <property type="entry name" value="AAA"/>
    <property type="match status" value="1"/>
</dbReference>
<proteinExistence type="predicted"/>
<sequence>MTQTSFGPQLSARGLTRRYGPFLAVDDVDLDLAAGDRHALIGPNGAGKSTLLNLLAGTIRPTAGQVVLAGRDITRTRPVRRARLGLSRTFQTPAVLESLTALDNLVVAAWRHTGTHTAWRPARRRTLAARGLHRLDEVGLGDHAHTPARELSHGQRRLLEIAGALTANPAVLLLDEPAAGLADHDLTLLLDALRRLPAQTAVLLVEHNQDVVTTLAHTVTVLHHGRVLATGTPHAIHTHPAVAEVYLGTPHGTG</sequence>
<dbReference type="SUPFAM" id="SSF52540">
    <property type="entry name" value="P-loop containing nucleoside triphosphate hydrolases"/>
    <property type="match status" value="1"/>
</dbReference>
<evidence type="ECO:0000256" key="1">
    <source>
        <dbReference type="ARBA" id="ARBA00022448"/>
    </source>
</evidence>
<dbReference type="RefSeq" id="WP_380126021.1">
    <property type="nucleotide sequence ID" value="NZ_JBHSIU010000071.1"/>
</dbReference>
<evidence type="ECO:0000256" key="2">
    <source>
        <dbReference type="ARBA" id="ARBA00022741"/>
    </source>
</evidence>
<keyword evidence="2" id="KW-0547">Nucleotide-binding</keyword>
<dbReference type="InterPro" id="IPR003439">
    <property type="entry name" value="ABC_transporter-like_ATP-bd"/>
</dbReference>
<dbReference type="Gene3D" id="3.40.50.300">
    <property type="entry name" value="P-loop containing nucleotide triphosphate hydrolases"/>
    <property type="match status" value="1"/>
</dbReference>
<evidence type="ECO:0000313" key="5">
    <source>
        <dbReference type="EMBL" id="MFC5005385.1"/>
    </source>
</evidence>
<dbReference type="CDD" id="cd03219">
    <property type="entry name" value="ABC_Mj1267_LivG_branched"/>
    <property type="match status" value="1"/>
</dbReference>
<reference evidence="6" key="1">
    <citation type="journal article" date="2019" name="Int. J. Syst. Evol. Microbiol.">
        <title>The Global Catalogue of Microorganisms (GCM) 10K type strain sequencing project: providing services to taxonomists for standard genome sequencing and annotation.</title>
        <authorList>
            <consortium name="The Broad Institute Genomics Platform"/>
            <consortium name="The Broad Institute Genome Sequencing Center for Infectious Disease"/>
            <person name="Wu L."/>
            <person name="Ma J."/>
        </authorList>
    </citation>
    <scope>NUCLEOTIDE SEQUENCE [LARGE SCALE GENOMIC DNA]</scope>
    <source>
        <strain evidence="6">CGMCC 4.7152</strain>
    </source>
</reference>
<dbReference type="PROSITE" id="PS50893">
    <property type="entry name" value="ABC_TRANSPORTER_2"/>
    <property type="match status" value="1"/>
</dbReference>
<evidence type="ECO:0000256" key="3">
    <source>
        <dbReference type="ARBA" id="ARBA00022840"/>
    </source>
</evidence>
<dbReference type="Pfam" id="PF00005">
    <property type="entry name" value="ABC_tran"/>
    <property type="match status" value="1"/>
</dbReference>
<evidence type="ECO:0000313" key="6">
    <source>
        <dbReference type="Proteomes" id="UP001595912"/>
    </source>
</evidence>
<dbReference type="PROSITE" id="PS00211">
    <property type="entry name" value="ABC_TRANSPORTER_1"/>
    <property type="match status" value="1"/>
</dbReference>